<dbReference type="SUPFAM" id="SSF55068">
    <property type="entry name" value="Peptide methionine sulfoxide reductase"/>
    <property type="match status" value="1"/>
</dbReference>
<sequence>MSGTEGEGADLEVATLGGGCFWCLDAVFRDLRGVTRVHSGYAGGHVPNPTYEMVCGKQTGHAEVVQVTFDPKELSYADLLRVFFTIHDPTTKDRQGNDIGPQYRSIILYHSPEQKAAAEQVMAEVTEAGIWRDRLVTELVPFDRYWPGEPEHQDYFAHNPWSGYCRVVVAPKVAKFRKTYAERLKRPAA</sequence>
<organism evidence="6 7">
    <name type="scientific">Roseicella aerolata</name>
    <dbReference type="NCBI Taxonomy" id="2883479"/>
    <lineage>
        <taxon>Bacteria</taxon>
        <taxon>Pseudomonadati</taxon>
        <taxon>Pseudomonadota</taxon>
        <taxon>Alphaproteobacteria</taxon>
        <taxon>Acetobacterales</taxon>
        <taxon>Roseomonadaceae</taxon>
        <taxon>Roseicella</taxon>
    </lineage>
</organism>
<feature type="active site" evidence="4">
    <location>
        <position position="20"/>
    </location>
</feature>
<protein>
    <recommendedName>
        <fullName evidence="4">Peptide methionine sulfoxide reductase MsrA</fullName>
        <shortName evidence="4">Protein-methionine-S-oxide reductase</shortName>
        <ecNumber evidence="4">1.8.4.11</ecNumber>
    </recommendedName>
    <alternativeName>
        <fullName evidence="4">Peptide-methionine (S)-S-oxide reductase</fullName>
        <shortName evidence="4">Peptide Met(O) reductase</shortName>
    </alternativeName>
</protein>
<evidence type="ECO:0000313" key="6">
    <source>
        <dbReference type="EMBL" id="MCB4822470.1"/>
    </source>
</evidence>
<dbReference type="GO" id="GO:0008113">
    <property type="term" value="F:peptide-methionine (S)-S-oxide reductase activity"/>
    <property type="evidence" value="ECO:0007669"/>
    <property type="project" value="UniProtKB-UniRule"/>
</dbReference>
<dbReference type="InterPro" id="IPR002569">
    <property type="entry name" value="Met_Sox_Rdtase_MsrA_dom"/>
</dbReference>
<evidence type="ECO:0000256" key="1">
    <source>
        <dbReference type="ARBA" id="ARBA00023002"/>
    </source>
</evidence>
<feature type="domain" description="Peptide methionine sulphoxide reductase MsrA" evidence="5">
    <location>
        <begin position="14"/>
        <end position="165"/>
    </location>
</feature>
<comment type="catalytic activity">
    <reaction evidence="2 4">
        <text>L-methionyl-[protein] + [thioredoxin]-disulfide + H2O = L-methionyl-(S)-S-oxide-[protein] + [thioredoxin]-dithiol</text>
        <dbReference type="Rhea" id="RHEA:14217"/>
        <dbReference type="Rhea" id="RHEA-COMP:10698"/>
        <dbReference type="Rhea" id="RHEA-COMP:10700"/>
        <dbReference type="Rhea" id="RHEA-COMP:12313"/>
        <dbReference type="Rhea" id="RHEA-COMP:12315"/>
        <dbReference type="ChEBI" id="CHEBI:15377"/>
        <dbReference type="ChEBI" id="CHEBI:16044"/>
        <dbReference type="ChEBI" id="CHEBI:29950"/>
        <dbReference type="ChEBI" id="CHEBI:44120"/>
        <dbReference type="ChEBI" id="CHEBI:50058"/>
        <dbReference type="EC" id="1.8.4.11"/>
    </reaction>
</comment>
<evidence type="ECO:0000256" key="2">
    <source>
        <dbReference type="ARBA" id="ARBA00047806"/>
    </source>
</evidence>
<accession>A0A9X1IG61</accession>
<dbReference type="Pfam" id="PF01625">
    <property type="entry name" value="PMSR"/>
    <property type="match status" value="1"/>
</dbReference>
<keyword evidence="7" id="KW-1185">Reference proteome</keyword>
<keyword evidence="1 4" id="KW-0560">Oxidoreductase</keyword>
<comment type="function">
    <text evidence="4">Has an important function as a repair enzyme for proteins that have been inactivated by oxidation. Catalyzes the reversible oxidation-reduction of methionine sulfoxide in proteins to methionine.</text>
</comment>
<evidence type="ECO:0000256" key="4">
    <source>
        <dbReference type="HAMAP-Rule" id="MF_01401"/>
    </source>
</evidence>
<reference evidence="6" key="1">
    <citation type="submission" date="2021-10" db="EMBL/GenBank/DDBJ databases">
        <title>Roseicella aerolatum sp. nov., isolated from aerosols of e-waste dismantling site.</title>
        <authorList>
            <person name="Qin T."/>
        </authorList>
    </citation>
    <scope>NUCLEOTIDE SEQUENCE</scope>
    <source>
        <strain evidence="6">GB24</strain>
    </source>
</reference>
<dbReference type="NCBIfam" id="TIGR00401">
    <property type="entry name" value="msrA"/>
    <property type="match status" value="1"/>
</dbReference>
<dbReference type="Gene3D" id="3.30.1060.10">
    <property type="entry name" value="Peptide methionine sulphoxide reductase MsrA"/>
    <property type="match status" value="1"/>
</dbReference>
<evidence type="ECO:0000259" key="5">
    <source>
        <dbReference type="Pfam" id="PF01625"/>
    </source>
</evidence>
<comment type="caution">
    <text evidence="6">The sequence shown here is derived from an EMBL/GenBank/DDBJ whole genome shotgun (WGS) entry which is preliminary data.</text>
</comment>
<gene>
    <name evidence="4 6" type="primary">msrA</name>
    <name evidence="6" type="ORF">LHA35_12055</name>
</gene>
<dbReference type="Proteomes" id="UP001139311">
    <property type="component" value="Unassembled WGS sequence"/>
</dbReference>
<proteinExistence type="inferred from homology"/>
<comment type="similarity">
    <text evidence="4">Belongs to the MsrA Met sulfoxide reductase family.</text>
</comment>
<dbReference type="EC" id="1.8.4.11" evidence="4"/>
<dbReference type="RefSeq" id="WP_226608520.1">
    <property type="nucleotide sequence ID" value="NZ_JAJAQI010000016.1"/>
</dbReference>
<evidence type="ECO:0000256" key="3">
    <source>
        <dbReference type="ARBA" id="ARBA00048782"/>
    </source>
</evidence>
<evidence type="ECO:0000313" key="7">
    <source>
        <dbReference type="Proteomes" id="UP001139311"/>
    </source>
</evidence>
<comment type="catalytic activity">
    <reaction evidence="3 4">
        <text>[thioredoxin]-disulfide + L-methionine + H2O = L-methionine (S)-S-oxide + [thioredoxin]-dithiol</text>
        <dbReference type="Rhea" id="RHEA:19993"/>
        <dbReference type="Rhea" id="RHEA-COMP:10698"/>
        <dbReference type="Rhea" id="RHEA-COMP:10700"/>
        <dbReference type="ChEBI" id="CHEBI:15377"/>
        <dbReference type="ChEBI" id="CHEBI:29950"/>
        <dbReference type="ChEBI" id="CHEBI:50058"/>
        <dbReference type="ChEBI" id="CHEBI:57844"/>
        <dbReference type="ChEBI" id="CHEBI:58772"/>
        <dbReference type="EC" id="1.8.4.11"/>
    </reaction>
</comment>
<dbReference type="PANTHER" id="PTHR43774:SF1">
    <property type="entry name" value="PEPTIDE METHIONINE SULFOXIDE REDUCTASE MSRA 2"/>
    <property type="match status" value="1"/>
</dbReference>
<dbReference type="AlphaFoldDB" id="A0A9X1IG61"/>
<dbReference type="HAMAP" id="MF_01401">
    <property type="entry name" value="MsrA"/>
    <property type="match status" value="1"/>
</dbReference>
<dbReference type="InterPro" id="IPR036509">
    <property type="entry name" value="Met_Sox_Rdtase_MsrA_sf"/>
</dbReference>
<dbReference type="EMBL" id="JAJAQI010000016">
    <property type="protein sequence ID" value="MCB4822470.1"/>
    <property type="molecule type" value="Genomic_DNA"/>
</dbReference>
<name>A0A9X1IG61_9PROT</name>
<dbReference type="PANTHER" id="PTHR43774">
    <property type="entry name" value="PEPTIDE METHIONINE SULFOXIDE REDUCTASE"/>
    <property type="match status" value="1"/>
</dbReference>